<dbReference type="AlphaFoldDB" id="A0AAD7YP40"/>
<reference evidence="2" key="1">
    <citation type="submission" date="2023-03" db="EMBL/GenBank/DDBJ databases">
        <title>Chromosome-level genomes of two armyworms, Mythimna separata and Mythimna loreyi, provide insights into the biosynthesis and reception of sex pheromones.</title>
        <authorList>
            <person name="Zhao H."/>
        </authorList>
    </citation>
    <scope>NUCLEOTIDE SEQUENCE</scope>
    <source>
        <strain evidence="2">BeijingLab</strain>
        <tissue evidence="2">Pupa</tissue>
    </source>
</reference>
<evidence type="ECO:0000313" key="2">
    <source>
        <dbReference type="EMBL" id="KAJ8722936.1"/>
    </source>
</evidence>
<dbReference type="Proteomes" id="UP001231518">
    <property type="component" value="Chromosome 15"/>
</dbReference>
<feature type="compositionally biased region" description="Basic and acidic residues" evidence="1">
    <location>
        <begin position="106"/>
        <end position="115"/>
    </location>
</feature>
<name>A0AAD7YP40_MYTSE</name>
<evidence type="ECO:0000313" key="3">
    <source>
        <dbReference type="Proteomes" id="UP001231518"/>
    </source>
</evidence>
<proteinExistence type="predicted"/>
<feature type="compositionally biased region" description="Basic residues" evidence="1">
    <location>
        <begin position="130"/>
        <end position="141"/>
    </location>
</feature>
<sequence>MNRNFVFDHQHDRQGSWSRTASTLNKWLWGALCCGVPGVPCQYCNCCERLEDGGPERERTRVNRALRSCKNSRSGGSGDRMASSEYLSAIVVLLEIGRLMNLLQEREDGSPERDRRKINRSTATVERTGRPHRPHAPRGRKHTPETLSAVRCALSQLQGEPAILPAPPEYRQRPSPEPG</sequence>
<dbReference type="EMBL" id="JARGEI010000012">
    <property type="protein sequence ID" value="KAJ8722936.1"/>
    <property type="molecule type" value="Genomic_DNA"/>
</dbReference>
<keyword evidence="3" id="KW-1185">Reference proteome</keyword>
<organism evidence="2 3">
    <name type="scientific">Mythimna separata</name>
    <name type="common">Oriental armyworm</name>
    <name type="synonym">Pseudaletia separata</name>
    <dbReference type="NCBI Taxonomy" id="271217"/>
    <lineage>
        <taxon>Eukaryota</taxon>
        <taxon>Metazoa</taxon>
        <taxon>Ecdysozoa</taxon>
        <taxon>Arthropoda</taxon>
        <taxon>Hexapoda</taxon>
        <taxon>Insecta</taxon>
        <taxon>Pterygota</taxon>
        <taxon>Neoptera</taxon>
        <taxon>Endopterygota</taxon>
        <taxon>Lepidoptera</taxon>
        <taxon>Glossata</taxon>
        <taxon>Ditrysia</taxon>
        <taxon>Noctuoidea</taxon>
        <taxon>Noctuidae</taxon>
        <taxon>Noctuinae</taxon>
        <taxon>Hadenini</taxon>
        <taxon>Mythimna</taxon>
    </lineage>
</organism>
<comment type="caution">
    <text evidence="2">The sequence shown here is derived from an EMBL/GenBank/DDBJ whole genome shotgun (WGS) entry which is preliminary data.</text>
</comment>
<protein>
    <submittedName>
        <fullName evidence="2">Uncharacterized protein</fullName>
    </submittedName>
</protein>
<evidence type="ECO:0000256" key="1">
    <source>
        <dbReference type="SAM" id="MobiDB-lite"/>
    </source>
</evidence>
<gene>
    <name evidence="2" type="ORF">PYW07_004116</name>
</gene>
<feature type="compositionally biased region" description="Basic and acidic residues" evidence="1">
    <location>
        <begin position="170"/>
        <end position="179"/>
    </location>
</feature>
<feature type="region of interest" description="Disordered" evidence="1">
    <location>
        <begin position="106"/>
        <end position="179"/>
    </location>
</feature>
<accession>A0AAD7YP40</accession>